<keyword evidence="3" id="KW-0949">S-adenosyl-L-methionine</keyword>
<dbReference type="PANTHER" id="PTHR43591:SF24">
    <property type="entry name" value="2-METHOXY-6-POLYPRENYL-1,4-BENZOQUINOL METHYLASE, MITOCHONDRIAL"/>
    <property type="match status" value="1"/>
</dbReference>
<dbReference type="SUPFAM" id="SSF53335">
    <property type="entry name" value="S-adenosyl-L-methionine-dependent methyltransferases"/>
    <property type="match status" value="1"/>
</dbReference>
<reference evidence="4" key="1">
    <citation type="submission" date="2015-12" db="EMBL/GenBank/DDBJ databases">
        <title>Gene expression during late stages of embryo sac development: a critical building block for successful pollen-pistil interactions.</title>
        <authorList>
            <person name="Liu Y."/>
            <person name="Joly V."/>
            <person name="Sabar M."/>
            <person name="Matton D.P."/>
        </authorList>
    </citation>
    <scope>NUCLEOTIDE SEQUENCE</scope>
</reference>
<accession>A0A0V0GZL0</accession>
<dbReference type="EMBL" id="GEDG01027818">
    <property type="protein sequence ID" value="JAP13586.1"/>
    <property type="molecule type" value="Transcribed_RNA"/>
</dbReference>
<protein>
    <submittedName>
        <fullName evidence="4">Putative ovule protein</fullName>
    </submittedName>
</protein>
<dbReference type="PROSITE" id="PS51608">
    <property type="entry name" value="SAM_MT_UBIE"/>
    <property type="match status" value="1"/>
</dbReference>
<name>A0A0V0GZL0_SOLCH</name>
<dbReference type="GO" id="GO:0032259">
    <property type="term" value="P:methylation"/>
    <property type="evidence" value="ECO:0007669"/>
    <property type="project" value="UniProtKB-KW"/>
</dbReference>
<dbReference type="Pfam" id="PF01209">
    <property type="entry name" value="Ubie_methyltran"/>
    <property type="match status" value="1"/>
</dbReference>
<proteinExistence type="predicted"/>
<evidence type="ECO:0000256" key="1">
    <source>
        <dbReference type="ARBA" id="ARBA00022603"/>
    </source>
</evidence>
<sequence>MEGNALDLPFPDSSFDAVTIGYGLRNVVDRQRAMAEIYRVLKPGSMLSVLDFNKSINPLSTTVQELMIDNIVVPVASGYGLENEYKYLKSSIRDFLTGNELEKLALEVGFSTAKHFEIGFGFMGNLVAIR</sequence>
<keyword evidence="1" id="KW-0489">Methyltransferase</keyword>
<evidence type="ECO:0000313" key="4">
    <source>
        <dbReference type="EMBL" id="JAP13586.1"/>
    </source>
</evidence>
<evidence type="ECO:0000256" key="2">
    <source>
        <dbReference type="ARBA" id="ARBA00022679"/>
    </source>
</evidence>
<dbReference type="PANTHER" id="PTHR43591">
    <property type="entry name" value="METHYLTRANSFERASE"/>
    <property type="match status" value="1"/>
</dbReference>
<dbReference type="InterPro" id="IPR029063">
    <property type="entry name" value="SAM-dependent_MTases_sf"/>
</dbReference>
<organism evidence="4">
    <name type="scientific">Solanum chacoense</name>
    <name type="common">Chaco potato</name>
    <dbReference type="NCBI Taxonomy" id="4108"/>
    <lineage>
        <taxon>Eukaryota</taxon>
        <taxon>Viridiplantae</taxon>
        <taxon>Streptophyta</taxon>
        <taxon>Embryophyta</taxon>
        <taxon>Tracheophyta</taxon>
        <taxon>Spermatophyta</taxon>
        <taxon>Magnoliopsida</taxon>
        <taxon>eudicotyledons</taxon>
        <taxon>Gunneridae</taxon>
        <taxon>Pentapetalae</taxon>
        <taxon>asterids</taxon>
        <taxon>lamiids</taxon>
        <taxon>Solanales</taxon>
        <taxon>Solanaceae</taxon>
        <taxon>Solanoideae</taxon>
        <taxon>Solaneae</taxon>
        <taxon>Solanum</taxon>
    </lineage>
</organism>
<dbReference type="AlphaFoldDB" id="A0A0V0GZL0"/>
<dbReference type="Gene3D" id="3.40.50.150">
    <property type="entry name" value="Vaccinia Virus protein VP39"/>
    <property type="match status" value="1"/>
</dbReference>
<keyword evidence="2" id="KW-0808">Transferase</keyword>
<dbReference type="InterPro" id="IPR004033">
    <property type="entry name" value="UbiE/COQ5_MeTrFase"/>
</dbReference>
<dbReference type="GO" id="GO:0008168">
    <property type="term" value="F:methyltransferase activity"/>
    <property type="evidence" value="ECO:0007669"/>
    <property type="project" value="UniProtKB-KW"/>
</dbReference>
<evidence type="ECO:0000256" key="3">
    <source>
        <dbReference type="ARBA" id="ARBA00022691"/>
    </source>
</evidence>